<proteinExistence type="predicted"/>
<name>A0AC61N3E2_9FIRM</name>
<accession>A0AC61N3E2</accession>
<organism evidence="1 2">
    <name type="scientific">Aristaeella hokkaidonensis</name>
    <dbReference type="NCBI Taxonomy" id="3046382"/>
    <lineage>
        <taxon>Bacteria</taxon>
        <taxon>Bacillati</taxon>
        <taxon>Bacillota</taxon>
        <taxon>Clostridia</taxon>
        <taxon>Eubacteriales</taxon>
        <taxon>Aristaeellaceae</taxon>
        <taxon>Aristaeella</taxon>
    </lineage>
</organism>
<dbReference type="EMBL" id="CP068393">
    <property type="protein sequence ID" value="QUC67365.1"/>
    <property type="molecule type" value="Genomic_DNA"/>
</dbReference>
<evidence type="ECO:0000313" key="2">
    <source>
        <dbReference type="Proteomes" id="UP000682782"/>
    </source>
</evidence>
<evidence type="ECO:0000313" key="1">
    <source>
        <dbReference type="EMBL" id="QUC67365.1"/>
    </source>
</evidence>
<sequence length="272" mass="30721">MMLQAENTLFTIVVIGYFILTALNFAFVILKKDALAKVAFGIQTGIFLLHTAALVLRGIGAGHWPMTNQYEFATSFAWALCLVSLVFIRKYRFPVLGAFSSPLILLMIGYAAMQSREVKELMPSLRSSWLAFHVSTAIIAYGSFGVAFVLSLIFLFRGRIKGEGFWGQHIPQPEKLDMISYRSVCLGMLFLTLTILTGAIWAEQAWGSYWSWDPKETWSLVTWIIYAIYLHLRIRRGWRGKAAAWFAVIGFICVIFTYIGVNTFLPGIHSYA</sequence>
<reference evidence="1" key="1">
    <citation type="submission" date="2021-01" db="EMBL/GenBank/DDBJ databases">
        <title>Complete genome sequence of Clostridiales bacterium R-7.</title>
        <authorList>
            <person name="Mahoney-Kurpe S.C."/>
            <person name="Palevich N."/>
            <person name="Koike S."/>
            <person name="Moon C.D."/>
            <person name="Attwood G.T."/>
        </authorList>
    </citation>
    <scope>NUCLEOTIDE SEQUENCE</scope>
    <source>
        <strain evidence="1">R-7</strain>
    </source>
</reference>
<keyword evidence="2" id="KW-1185">Reference proteome</keyword>
<dbReference type="Proteomes" id="UP000682782">
    <property type="component" value="Chromosome"/>
</dbReference>
<protein>
    <submittedName>
        <fullName evidence="1">C-type cytochrome biogenesis protein CcsB</fullName>
    </submittedName>
</protein>
<gene>
    <name evidence="1" type="primary">ccsB</name>
    <name evidence="1" type="ORF">JYE49_01250</name>
</gene>